<accession>A0A8S3YVB8</accession>
<evidence type="ECO:0000313" key="5">
    <source>
        <dbReference type="Proteomes" id="UP000678393"/>
    </source>
</evidence>
<dbReference type="PROSITE" id="PS51203">
    <property type="entry name" value="CS"/>
    <property type="match status" value="1"/>
</dbReference>
<dbReference type="GO" id="GO:0006457">
    <property type="term" value="P:protein folding"/>
    <property type="evidence" value="ECO:0007669"/>
    <property type="project" value="TreeGrafter"/>
</dbReference>
<reference evidence="4" key="1">
    <citation type="submission" date="2021-04" db="EMBL/GenBank/DDBJ databases">
        <authorList>
            <consortium name="Molecular Ecology Group"/>
        </authorList>
    </citation>
    <scope>NUCLEOTIDE SEQUENCE</scope>
</reference>
<feature type="compositionally biased region" description="Acidic residues" evidence="2">
    <location>
        <begin position="150"/>
        <end position="168"/>
    </location>
</feature>
<dbReference type="InterPro" id="IPR045250">
    <property type="entry name" value="p23-like"/>
</dbReference>
<dbReference type="Proteomes" id="UP000678393">
    <property type="component" value="Unassembled WGS sequence"/>
</dbReference>
<dbReference type="OrthoDB" id="1564555at2759"/>
<organism evidence="4 5">
    <name type="scientific">Candidula unifasciata</name>
    <dbReference type="NCBI Taxonomy" id="100452"/>
    <lineage>
        <taxon>Eukaryota</taxon>
        <taxon>Metazoa</taxon>
        <taxon>Spiralia</taxon>
        <taxon>Lophotrochozoa</taxon>
        <taxon>Mollusca</taxon>
        <taxon>Gastropoda</taxon>
        <taxon>Heterobranchia</taxon>
        <taxon>Euthyneura</taxon>
        <taxon>Panpulmonata</taxon>
        <taxon>Eupulmonata</taxon>
        <taxon>Stylommatophora</taxon>
        <taxon>Helicina</taxon>
        <taxon>Helicoidea</taxon>
        <taxon>Geomitridae</taxon>
        <taxon>Candidula</taxon>
    </lineage>
</organism>
<evidence type="ECO:0000259" key="3">
    <source>
        <dbReference type="PROSITE" id="PS51203"/>
    </source>
</evidence>
<dbReference type="SUPFAM" id="SSF49764">
    <property type="entry name" value="HSP20-like chaperones"/>
    <property type="match status" value="1"/>
</dbReference>
<gene>
    <name evidence="4" type="ORF">CUNI_LOCUS6482</name>
</gene>
<comment type="caution">
    <text evidence="4">The sequence shown here is derived from an EMBL/GenBank/DDBJ whole genome shotgun (WGS) entry which is preliminary data.</text>
</comment>
<dbReference type="InterPro" id="IPR007052">
    <property type="entry name" value="CS_dom"/>
</dbReference>
<feature type="domain" description="CS" evidence="3">
    <location>
        <begin position="10"/>
        <end position="100"/>
    </location>
</feature>
<feature type="region of interest" description="Disordered" evidence="2">
    <location>
        <begin position="117"/>
        <end position="168"/>
    </location>
</feature>
<dbReference type="EMBL" id="CAJHNH020000994">
    <property type="protein sequence ID" value="CAG5120924.1"/>
    <property type="molecule type" value="Genomic_DNA"/>
</dbReference>
<name>A0A8S3YVB8_9EUPU</name>
<dbReference type="GO" id="GO:0051087">
    <property type="term" value="F:protein-folding chaperone binding"/>
    <property type="evidence" value="ECO:0007669"/>
    <property type="project" value="TreeGrafter"/>
</dbReference>
<dbReference type="GO" id="GO:0051131">
    <property type="term" value="P:chaperone-mediated protein complex assembly"/>
    <property type="evidence" value="ECO:0007669"/>
    <property type="project" value="TreeGrafter"/>
</dbReference>
<dbReference type="GO" id="GO:0005829">
    <property type="term" value="C:cytosol"/>
    <property type="evidence" value="ECO:0007669"/>
    <property type="project" value="TreeGrafter"/>
</dbReference>
<evidence type="ECO:0000256" key="2">
    <source>
        <dbReference type="SAM" id="MobiDB-lite"/>
    </source>
</evidence>
<evidence type="ECO:0000313" key="4">
    <source>
        <dbReference type="EMBL" id="CAG5120924.1"/>
    </source>
</evidence>
<dbReference type="Pfam" id="PF04969">
    <property type="entry name" value="CS"/>
    <property type="match status" value="1"/>
</dbReference>
<dbReference type="Gene3D" id="2.60.40.790">
    <property type="match status" value="1"/>
</dbReference>
<dbReference type="GO" id="GO:0005634">
    <property type="term" value="C:nucleus"/>
    <property type="evidence" value="ECO:0007669"/>
    <property type="project" value="TreeGrafter"/>
</dbReference>
<feature type="compositionally biased region" description="Acidic residues" evidence="2">
    <location>
        <begin position="119"/>
        <end position="132"/>
    </location>
</feature>
<keyword evidence="5" id="KW-1185">Reference proteome</keyword>
<protein>
    <recommendedName>
        <fullName evidence="3">CS domain-containing protein</fullName>
    </recommendedName>
</protein>
<evidence type="ECO:0000256" key="1">
    <source>
        <dbReference type="ARBA" id="ARBA00025733"/>
    </source>
</evidence>
<proteinExistence type="inferred from homology"/>
<dbReference type="AlphaFoldDB" id="A0A8S3YVB8"/>
<dbReference type="CDD" id="cd06465">
    <property type="entry name" value="p23_hB-ind1_like"/>
    <property type="match status" value="1"/>
</dbReference>
<dbReference type="FunFam" id="2.60.40.790:FF:000013">
    <property type="entry name" value="Very-long-chain (3R)-3-hydroxyacyl-CoA dehydratase"/>
    <property type="match status" value="1"/>
</dbReference>
<dbReference type="GO" id="GO:0051879">
    <property type="term" value="F:Hsp90 protein binding"/>
    <property type="evidence" value="ECO:0007669"/>
    <property type="project" value="InterPro"/>
</dbReference>
<dbReference type="PANTHER" id="PTHR22932">
    <property type="entry name" value="TELOMERASE-BINDING PROTEIN P23 HSP90 CO-CHAPERONE"/>
    <property type="match status" value="1"/>
</dbReference>
<dbReference type="PANTHER" id="PTHR22932:SF1">
    <property type="entry name" value="CO-CHAPERONE PROTEIN DAF-41"/>
    <property type="match status" value="1"/>
</dbReference>
<sequence length="168" mass="19127">MNSSSNASHLPPPPVMWAQGKDKIFLTIQLENCKNPTITLKDDSLHFRGKGGPGNTEHEVLIEFNKEIDSDTSKFQVTEREVFFVLTKKESSRGFWPRLLKDCKKVHYLKTDFNRWKDEDDSDAENNEDFNLDEMMSSMGGLQGAGGVPDLDDQEEDSDDEDLPDLQE</sequence>
<comment type="similarity">
    <text evidence="1">Belongs to the p23/wos2 family.</text>
</comment>
<dbReference type="InterPro" id="IPR008978">
    <property type="entry name" value="HSP20-like_chaperone"/>
</dbReference>